<comment type="caution">
    <text evidence="1">The sequence shown here is derived from an EMBL/GenBank/DDBJ whole genome shotgun (WGS) entry which is preliminary data.</text>
</comment>
<keyword evidence="2" id="KW-1185">Reference proteome</keyword>
<evidence type="ECO:0000313" key="1">
    <source>
        <dbReference type="EMBL" id="GAA3579822.1"/>
    </source>
</evidence>
<organism evidence="1 2">
    <name type="scientific">Microlunatus spumicola</name>
    <dbReference type="NCBI Taxonomy" id="81499"/>
    <lineage>
        <taxon>Bacteria</taxon>
        <taxon>Bacillati</taxon>
        <taxon>Actinomycetota</taxon>
        <taxon>Actinomycetes</taxon>
        <taxon>Propionibacteriales</taxon>
        <taxon>Propionibacteriaceae</taxon>
        <taxon>Microlunatus</taxon>
    </lineage>
</organism>
<proteinExistence type="predicted"/>
<evidence type="ECO:0000313" key="2">
    <source>
        <dbReference type="Proteomes" id="UP001500767"/>
    </source>
</evidence>
<name>A0ABP6YBI5_9ACTN</name>
<accession>A0ABP6YBI5</accession>
<sequence length="120" mass="13347">MQSPSRKAKLLDPDTLKFRTFVTNLGAGEENVLRVDLKNAEDLTYRGRLRVDVTRDDVAETVTVPTDRGDEFVRQGLGKGQALHLVVESMGQAFDCQGPQDSHSSCSGREVEKRLTQIWG</sequence>
<protein>
    <submittedName>
        <fullName evidence="1">Uncharacterized protein</fullName>
    </submittedName>
</protein>
<gene>
    <name evidence="1" type="ORF">GCM10022197_41810</name>
</gene>
<dbReference type="EMBL" id="BAAAYR010000007">
    <property type="protein sequence ID" value="GAA3579822.1"/>
    <property type="molecule type" value="Genomic_DNA"/>
</dbReference>
<reference evidence="2" key="1">
    <citation type="journal article" date="2019" name="Int. J. Syst. Evol. Microbiol.">
        <title>The Global Catalogue of Microorganisms (GCM) 10K type strain sequencing project: providing services to taxonomists for standard genome sequencing and annotation.</title>
        <authorList>
            <consortium name="The Broad Institute Genomics Platform"/>
            <consortium name="The Broad Institute Genome Sequencing Center for Infectious Disease"/>
            <person name="Wu L."/>
            <person name="Ma J."/>
        </authorList>
    </citation>
    <scope>NUCLEOTIDE SEQUENCE [LARGE SCALE GENOMIC DNA]</scope>
    <source>
        <strain evidence="2">JCM 16540</strain>
    </source>
</reference>
<dbReference type="Proteomes" id="UP001500767">
    <property type="component" value="Unassembled WGS sequence"/>
</dbReference>